<proteinExistence type="predicted"/>
<comment type="cofactor">
    <cofactor evidence="1">
        <name>Zn(2+)</name>
        <dbReference type="ChEBI" id="CHEBI:29105"/>
    </cofactor>
</comment>
<accession>A0A1M4WRN8</accession>
<evidence type="ECO:0000256" key="3">
    <source>
        <dbReference type="ARBA" id="ARBA00022801"/>
    </source>
</evidence>
<dbReference type="SUPFAM" id="SSF56281">
    <property type="entry name" value="Metallo-hydrolase/oxidoreductase"/>
    <property type="match status" value="1"/>
</dbReference>
<reference evidence="7" key="1">
    <citation type="submission" date="2016-11" db="EMBL/GenBank/DDBJ databases">
        <authorList>
            <person name="Varghese N."/>
            <person name="Submissions S."/>
        </authorList>
    </citation>
    <scope>NUCLEOTIDE SEQUENCE [LARGE SCALE GENOMIC DNA]</scope>
    <source>
        <strain evidence="7">DSM 10124</strain>
    </source>
</reference>
<dbReference type="PANTHER" id="PTHR46233">
    <property type="entry name" value="HYDROXYACYLGLUTATHIONE HYDROLASE GLOC"/>
    <property type="match status" value="1"/>
</dbReference>
<dbReference type="GO" id="GO:0016787">
    <property type="term" value="F:hydrolase activity"/>
    <property type="evidence" value="ECO:0007669"/>
    <property type="project" value="UniProtKB-KW"/>
</dbReference>
<evidence type="ECO:0000256" key="4">
    <source>
        <dbReference type="ARBA" id="ARBA00022833"/>
    </source>
</evidence>
<dbReference type="Gene3D" id="3.60.15.10">
    <property type="entry name" value="Ribonuclease Z/Hydroxyacylglutathione hydrolase-like"/>
    <property type="match status" value="1"/>
</dbReference>
<feature type="domain" description="Metallo-beta-lactamase" evidence="5">
    <location>
        <begin position="12"/>
        <end position="188"/>
    </location>
</feature>
<dbReference type="EMBL" id="FQVG01000019">
    <property type="protein sequence ID" value="SHE83951.1"/>
    <property type="molecule type" value="Genomic_DNA"/>
</dbReference>
<dbReference type="PANTHER" id="PTHR46233:SF3">
    <property type="entry name" value="HYDROXYACYLGLUTATHIONE HYDROLASE GLOC"/>
    <property type="match status" value="1"/>
</dbReference>
<dbReference type="InterPro" id="IPR001279">
    <property type="entry name" value="Metallo-B-lactamas"/>
</dbReference>
<evidence type="ECO:0000313" key="7">
    <source>
        <dbReference type="Proteomes" id="UP000184423"/>
    </source>
</evidence>
<dbReference type="AlphaFoldDB" id="A0A1M4WRN8"/>
<keyword evidence="2" id="KW-0479">Metal-binding</keyword>
<dbReference type="Proteomes" id="UP000184423">
    <property type="component" value="Unassembled WGS sequence"/>
</dbReference>
<dbReference type="RefSeq" id="WP_073248448.1">
    <property type="nucleotide sequence ID" value="NZ_FQVG01000019.1"/>
</dbReference>
<dbReference type="Pfam" id="PF00753">
    <property type="entry name" value="Lactamase_B"/>
    <property type="match status" value="1"/>
</dbReference>
<dbReference type="CDD" id="cd06262">
    <property type="entry name" value="metallo-hydrolase-like_MBL-fold"/>
    <property type="match status" value="1"/>
</dbReference>
<dbReference type="InterPro" id="IPR036866">
    <property type="entry name" value="RibonucZ/Hydroxyglut_hydro"/>
</dbReference>
<keyword evidence="4" id="KW-0862">Zinc</keyword>
<evidence type="ECO:0000256" key="2">
    <source>
        <dbReference type="ARBA" id="ARBA00022723"/>
    </source>
</evidence>
<keyword evidence="3" id="KW-0378">Hydrolase</keyword>
<dbReference type="InterPro" id="IPR051453">
    <property type="entry name" value="MBL_Glyoxalase_II"/>
</dbReference>
<evidence type="ECO:0000313" key="6">
    <source>
        <dbReference type="EMBL" id="SHE83951.1"/>
    </source>
</evidence>
<protein>
    <submittedName>
        <fullName evidence="6">Glyoxylase, beta-lactamase superfamily II</fullName>
    </submittedName>
</protein>
<evidence type="ECO:0000256" key="1">
    <source>
        <dbReference type="ARBA" id="ARBA00001947"/>
    </source>
</evidence>
<sequence>MIVKTYEMGYFQTNCYLVVDDETNEAFCVDPGGDTTELIEDIRSMNFNLRYIILTHGHADHIAGVKKLKDETGALVVAHKRDSYLIEGGTIELIPIYSNMKLFDVDLYVEQQNVLKVGNLELKILETPGHTPGGISILVGDSVFTGDALFRGSIGRTDFPNGNKDELIKSIKENLLVLDDKTKVYPGHGIYTTVGLEKRFNPFLK</sequence>
<keyword evidence="7" id="KW-1185">Reference proteome</keyword>
<evidence type="ECO:0000259" key="5">
    <source>
        <dbReference type="SMART" id="SM00849"/>
    </source>
</evidence>
<gene>
    <name evidence="6" type="ORF">SAMN02746091_01223</name>
</gene>
<name>A0A1M4WRN8_9CLOT</name>
<organism evidence="6 7">
    <name type="scientific">Caloramator proteoclasticus DSM 10124</name>
    <dbReference type="NCBI Taxonomy" id="1121262"/>
    <lineage>
        <taxon>Bacteria</taxon>
        <taxon>Bacillati</taxon>
        <taxon>Bacillota</taxon>
        <taxon>Clostridia</taxon>
        <taxon>Eubacteriales</taxon>
        <taxon>Clostridiaceae</taxon>
        <taxon>Caloramator</taxon>
    </lineage>
</organism>
<dbReference type="SMART" id="SM00849">
    <property type="entry name" value="Lactamase_B"/>
    <property type="match status" value="1"/>
</dbReference>
<dbReference type="GO" id="GO:0046872">
    <property type="term" value="F:metal ion binding"/>
    <property type="evidence" value="ECO:0007669"/>
    <property type="project" value="UniProtKB-KW"/>
</dbReference>